<organism evidence="1 2">
    <name type="scientific">Streptomyces bohaiensis</name>
    <dbReference type="NCBI Taxonomy" id="1431344"/>
    <lineage>
        <taxon>Bacteria</taxon>
        <taxon>Bacillati</taxon>
        <taxon>Actinomycetota</taxon>
        <taxon>Actinomycetes</taxon>
        <taxon>Kitasatosporales</taxon>
        <taxon>Streptomycetaceae</taxon>
        <taxon>Streptomyces</taxon>
    </lineage>
</organism>
<dbReference type="EMBL" id="JAAVJC010000002">
    <property type="protein sequence ID" value="NJQ13543.1"/>
    <property type="molecule type" value="Genomic_DNA"/>
</dbReference>
<dbReference type="Proteomes" id="UP000727056">
    <property type="component" value="Unassembled WGS sequence"/>
</dbReference>
<sequence length="160" mass="17897">MEIRELAQREAQLTAQLSSLKLALSVVRESLQTKLEEAAEKDGTRQITVTLPDGNRVGTISLNEDTQKAIIANEKDWKDWVLKNHPSEIDSLFVREVKPAFQKLILGQIENSGKPEIHDPETGEISTIPGIEIQTVRRGTHSLRWKSDDSKTAARDSLTT</sequence>
<proteinExistence type="predicted"/>
<reference evidence="1 2" key="1">
    <citation type="submission" date="2020-03" db="EMBL/GenBank/DDBJ databases">
        <title>Draft genome of Streptomyces sp. ventii, isolated from the Axial Seamount in the Pacific Ocean, and resequencing of the two type strains Streptomyces lonarensis strain NCL 716 and Streptomyces bohaiensis strain 11A07.</title>
        <authorList>
            <person name="Loughran R.M."/>
            <person name="Pfannmuller K.M."/>
            <person name="Wasson B.J."/>
            <person name="Deadmond M.C."/>
            <person name="Paddock B.E."/>
            <person name="Koyack M.J."/>
            <person name="Gallegos D.A."/>
            <person name="Mitchell E.A."/>
            <person name="Ushijima B."/>
            <person name="Saw J.H."/>
            <person name="Mcphail K.L."/>
            <person name="Videau P."/>
        </authorList>
    </citation>
    <scope>NUCLEOTIDE SEQUENCE [LARGE SCALE GENOMIC DNA]</scope>
    <source>
        <strain evidence="1 2">11A07</strain>
    </source>
</reference>
<name>A0ABX1C6E9_9ACTN</name>
<comment type="caution">
    <text evidence="1">The sequence shown here is derived from an EMBL/GenBank/DDBJ whole genome shotgun (WGS) entry which is preliminary data.</text>
</comment>
<accession>A0ABX1C6E9</accession>
<keyword evidence="2" id="KW-1185">Reference proteome</keyword>
<protein>
    <recommendedName>
        <fullName evidence="3">YbaB/EbfC family DNA-binding protein</fullName>
    </recommendedName>
</protein>
<evidence type="ECO:0000313" key="2">
    <source>
        <dbReference type="Proteomes" id="UP000727056"/>
    </source>
</evidence>
<evidence type="ECO:0008006" key="3">
    <source>
        <dbReference type="Google" id="ProtNLM"/>
    </source>
</evidence>
<gene>
    <name evidence="1" type="ORF">HCN52_00900</name>
</gene>
<evidence type="ECO:0000313" key="1">
    <source>
        <dbReference type="EMBL" id="NJQ13543.1"/>
    </source>
</evidence>
<dbReference type="RefSeq" id="WP_168086377.1">
    <property type="nucleotide sequence ID" value="NZ_BHZH01000562.1"/>
</dbReference>